<dbReference type="PANTHER" id="PTHR35893">
    <property type="entry name" value="INNER MEMBRANE PROTEIN-RELATED"/>
    <property type="match status" value="1"/>
</dbReference>
<organism evidence="2 3">
    <name type="scientific">Allorhizobium terrae</name>
    <dbReference type="NCBI Taxonomy" id="1848972"/>
    <lineage>
        <taxon>Bacteria</taxon>
        <taxon>Pseudomonadati</taxon>
        <taxon>Pseudomonadota</taxon>
        <taxon>Alphaproteobacteria</taxon>
        <taxon>Hyphomicrobiales</taxon>
        <taxon>Rhizobiaceae</taxon>
        <taxon>Rhizobium/Agrobacterium group</taxon>
        <taxon>Allorhizobium</taxon>
    </lineage>
</organism>
<dbReference type="RefSeq" id="WP_146935715.1">
    <property type="nucleotide sequence ID" value="NZ_SSOA01000005.1"/>
</dbReference>
<evidence type="ECO:0000259" key="1">
    <source>
        <dbReference type="Pfam" id="PF19029"/>
    </source>
</evidence>
<dbReference type="PANTHER" id="PTHR35893:SF3">
    <property type="entry name" value="INNER MEMBRANE PROTEIN"/>
    <property type="match status" value="1"/>
</dbReference>
<reference evidence="2 3" key="1">
    <citation type="submission" date="2019-04" db="EMBL/GenBank/DDBJ databases">
        <title>Rhizobium terrae sp. nov., isolated from a paddy soil.</title>
        <authorList>
            <person name="Lin S.-Y."/>
            <person name="Hameed A."/>
            <person name="Huang H.-I."/>
            <person name="Young C.-C."/>
        </authorList>
    </citation>
    <scope>NUCLEOTIDE SEQUENCE [LARGE SCALE GENOMIC DNA]</scope>
    <source>
        <strain evidence="2 3">CC-HIH110</strain>
    </source>
</reference>
<protein>
    <submittedName>
        <fullName evidence="2">DUF883 domain-containing protein</fullName>
    </submittedName>
</protein>
<dbReference type="EMBL" id="SSOA01000005">
    <property type="protein sequence ID" value="THF49725.1"/>
    <property type="molecule type" value="Genomic_DNA"/>
</dbReference>
<dbReference type="InterPro" id="IPR010279">
    <property type="entry name" value="YqjD/ElaB"/>
</dbReference>
<evidence type="ECO:0000313" key="2">
    <source>
        <dbReference type="EMBL" id="THF49725.1"/>
    </source>
</evidence>
<feature type="domain" description="DUF883" evidence="1">
    <location>
        <begin position="94"/>
        <end position="118"/>
    </location>
</feature>
<evidence type="ECO:0000313" key="3">
    <source>
        <dbReference type="Proteomes" id="UP000310754"/>
    </source>
</evidence>
<comment type="caution">
    <text evidence="2">The sequence shown here is derived from an EMBL/GenBank/DDBJ whole genome shotgun (WGS) entry which is preliminary data.</text>
</comment>
<gene>
    <name evidence="2" type="ORF">E6C51_12355</name>
</gene>
<dbReference type="Pfam" id="PF19029">
    <property type="entry name" value="DUF883_C"/>
    <property type="match status" value="1"/>
</dbReference>
<dbReference type="AlphaFoldDB" id="A0A4S3ZVC4"/>
<proteinExistence type="predicted"/>
<accession>A0A4S3ZVC4</accession>
<keyword evidence="3" id="KW-1185">Reference proteome</keyword>
<dbReference type="InterPro" id="IPR043605">
    <property type="entry name" value="DUF883_C"/>
</dbReference>
<dbReference type="Proteomes" id="UP000310754">
    <property type="component" value="Unassembled WGS sequence"/>
</dbReference>
<dbReference type="GO" id="GO:0043022">
    <property type="term" value="F:ribosome binding"/>
    <property type="evidence" value="ECO:0007669"/>
    <property type="project" value="InterPro"/>
</dbReference>
<name>A0A4S3ZVC4_9HYPH</name>
<sequence length="118" mass="12414">MAALKPEASTSQANDAKKIDYANSADVEQQLEKLSAEIAALTKIVASFSNGKLDEAQQQARSIAEEISQRSSAAASDIKDRIVAAESDLEAQIRRNPLASVGIAAGIGFIAALLSSRR</sequence>